<dbReference type="Proteomes" id="UP000076623">
    <property type="component" value="Chromosome"/>
</dbReference>
<dbReference type="RefSeq" id="WP_066397992.1">
    <property type="nucleotide sequence ID" value="NZ_CP015378.1"/>
</dbReference>
<dbReference type="KEGG" id="fpn:ABE65_018045"/>
<accession>A0A160IQD8</accession>
<sequence>MNIVEEYETVIAGGLVSIVVSYEQDKPFPYYAVSTHNVDGAGKTLEEAKMKCEQATKMQIITNL</sequence>
<evidence type="ECO:0000313" key="1">
    <source>
        <dbReference type="EMBL" id="ANC78594.1"/>
    </source>
</evidence>
<protein>
    <submittedName>
        <fullName evidence="1">Uncharacterized protein</fullName>
    </submittedName>
</protein>
<dbReference type="EMBL" id="CP015378">
    <property type="protein sequence ID" value="ANC78594.1"/>
    <property type="molecule type" value="Genomic_DNA"/>
</dbReference>
<name>A0A160IQD8_9BACL</name>
<evidence type="ECO:0000313" key="2">
    <source>
        <dbReference type="Proteomes" id="UP000076623"/>
    </source>
</evidence>
<dbReference type="OrthoDB" id="2973397at2"/>
<reference evidence="1 2" key="1">
    <citation type="submission" date="2016-04" db="EMBL/GenBank/DDBJ databases">
        <title>Complete genome sequence of Fictibacillus phosphorivorans G25-29, a strain toxic to nematodes.</title>
        <authorList>
            <person name="Zheng Z."/>
        </authorList>
    </citation>
    <scope>NUCLEOTIDE SEQUENCE [LARGE SCALE GENOMIC DNA]</scope>
    <source>
        <strain evidence="1 2">G25-29</strain>
    </source>
</reference>
<keyword evidence="2" id="KW-1185">Reference proteome</keyword>
<organism evidence="1 2">
    <name type="scientific">Fictibacillus phosphorivorans</name>
    <dbReference type="NCBI Taxonomy" id="1221500"/>
    <lineage>
        <taxon>Bacteria</taxon>
        <taxon>Bacillati</taxon>
        <taxon>Bacillota</taxon>
        <taxon>Bacilli</taxon>
        <taxon>Bacillales</taxon>
        <taxon>Fictibacillaceae</taxon>
        <taxon>Fictibacillus</taxon>
    </lineage>
</organism>
<dbReference type="AlphaFoldDB" id="A0A160IQD8"/>
<gene>
    <name evidence="1" type="ORF">ABE65_018045</name>
</gene>
<proteinExistence type="predicted"/>